<dbReference type="Gene3D" id="3.30.420.10">
    <property type="entry name" value="Ribonuclease H-like superfamily/Ribonuclease H"/>
    <property type="match status" value="1"/>
</dbReference>
<evidence type="ECO:0000259" key="1">
    <source>
        <dbReference type="Pfam" id="PF21762"/>
    </source>
</evidence>
<dbReference type="InterPro" id="IPR036397">
    <property type="entry name" value="RNaseH_sf"/>
</dbReference>
<dbReference type="PANTHER" id="PTHR28083">
    <property type="entry name" value="GOOD FOR FULL DBP5 ACTIVITY PROTEIN 2"/>
    <property type="match status" value="1"/>
</dbReference>
<dbReference type="InterPro" id="IPR048519">
    <property type="entry name" value="Gfd2/YDR514C-like_C"/>
</dbReference>
<organism evidence="2 3">
    <name type="scientific">Eremothecium sinecaudum</name>
    <dbReference type="NCBI Taxonomy" id="45286"/>
    <lineage>
        <taxon>Eukaryota</taxon>
        <taxon>Fungi</taxon>
        <taxon>Dikarya</taxon>
        <taxon>Ascomycota</taxon>
        <taxon>Saccharomycotina</taxon>
        <taxon>Saccharomycetes</taxon>
        <taxon>Saccharomycetales</taxon>
        <taxon>Saccharomycetaceae</taxon>
        <taxon>Eremothecium</taxon>
    </lineage>
</organism>
<dbReference type="GO" id="GO:0003676">
    <property type="term" value="F:nucleic acid binding"/>
    <property type="evidence" value="ECO:0007669"/>
    <property type="project" value="InterPro"/>
</dbReference>
<gene>
    <name evidence="2" type="ORF">AW171_hschr31339</name>
</gene>
<evidence type="ECO:0000313" key="3">
    <source>
        <dbReference type="Proteomes" id="UP000243052"/>
    </source>
</evidence>
<dbReference type="STRING" id="45286.A0A120K1M3"/>
<protein>
    <submittedName>
        <fullName evidence="2">HCL650Wp</fullName>
    </submittedName>
</protein>
<dbReference type="AlphaFoldDB" id="A0A120K1M3"/>
<dbReference type="EMBL" id="CP014243">
    <property type="protein sequence ID" value="AMD19501.1"/>
    <property type="molecule type" value="Genomic_DNA"/>
</dbReference>
<dbReference type="InterPro" id="IPR040151">
    <property type="entry name" value="Gfd2/YDR514C-like"/>
</dbReference>
<keyword evidence="3" id="KW-1185">Reference proteome</keyword>
<accession>A0A120K1M3</accession>
<dbReference type="InterPro" id="IPR012337">
    <property type="entry name" value="RNaseH-like_sf"/>
</dbReference>
<feature type="domain" description="Gfd2/YDR514C-like C-terminal" evidence="1">
    <location>
        <begin position="207"/>
        <end position="388"/>
    </location>
</feature>
<sequence length="475" mass="55201">MLRKVNLKAPRAKVMSGVVDYQNAIKECKQLLSSKEDLQHSWMNEVLYFQELRQLKYSIPGELKSRNKKQVDSYMSGLWKKWKKCRSLLEKEKFTQMEKLQEDWIEKYGDVPPSVSELLQRFENLNVNERGNYTWSSLIAASKTSAITNTNKKISELSELLRRRTPYDEKVSQISKEYEIELDMDPSSIQWREMTETLRLLRDRNTILFSIDIEAYEVMNSVITEIGICIYDPRENQNTLTPLYRTFHLCPSESLDCLNLNYVPEHKKNFLVGESQVLPLVQCVDFIQGLVNYYLRQGSDDDKYTRAIVGHGIASDLRWLERIFIKLPSTSGKSSRVRLLDTASICQNFYGKGAFSLAKALRLHDIPHSYLHNAGNDAYYTLQLLMNMTDIDKREALGWDNISAIRKKLRRWEKDDSKCLTYTDGTPYDGLSKRGGSGGKGSRRGKPRNWSTHFRQMAYHDSIASYIERFHNSEV</sequence>
<dbReference type="SUPFAM" id="SSF53098">
    <property type="entry name" value="Ribonuclease H-like"/>
    <property type="match status" value="1"/>
</dbReference>
<dbReference type="PANTHER" id="PTHR28083:SF1">
    <property type="entry name" value="GOOD FOR FULL DBP5 ACTIVITY PROTEIN 2"/>
    <property type="match status" value="1"/>
</dbReference>
<dbReference type="RefSeq" id="XP_017986497.1">
    <property type="nucleotide sequence ID" value="XM_018131615.1"/>
</dbReference>
<dbReference type="Proteomes" id="UP000243052">
    <property type="component" value="Chromosome iii"/>
</dbReference>
<proteinExistence type="predicted"/>
<dbReference type="GO" id="GO:0005634">
    <property type="term" value="C:nucleus"/>
    <property type="evidence" value="ECO:0007669"/>
    <property type="project" value="TreeGrafter"/>
</dbReference>
<dbReference type="OrthoDB" id="5953249at2759"/>
<dbReference type="Pfam" id="PF21762">
    <property type="entry name" value="DEDDh_C"/>
    <property type="match status" value="1"/>
</dbReference>
<name>A0A120K1M3_9SACH</name>
<reference evidence="2 3" key="1">
    <citation type="submission" date="2016-01" db="EMBL/GenBank/DDBJ databases">
        <title>Genome sequence of the yeast Holleya sinecauda.</title>
        <authorList>
            <person name="Dietrich F.S."/>
        </authorList>
    </citation>
    <scope>NUCLEOTIDE SEQUENCE [LARGE SCALE GENOMIC DNA]</scope>
    <source>
        <strain evidence="2 3">ATCC 58844</strain>
    </source>
</reference>
<evidence type="ECO:0000313" key="2">
    <source>
        <dbReference type="EMBL" id="AMD19501.1"/>
    </source>
</evidence>
<dbReference type="GeneID" id="28722704"/>